<keyword evidence="4 10" id="KW-0812">Transmembrane</keyword>
<sequence length="380" mass="42280">MLGRFDFLGKCRLYFVVVSRLFSFEGDYVAYRLFFVYFVFFTLSLLFVWSRRVVAEFSAFYFFCCFLGGVISGLAHTSMTPVDLVKCGVQVGLYNSMTDGFRSLWRNCGGCWFRSISVFTRGWVPTFFGYSSQGGLKFLLYELLKFWLCSSLEGSAASPMVLSYVSKLGIFVVSSGVAEIFADVALAPWEAVKIIIQTSNVAHTELSYFFPLVYSSEGIYGFYKGLPALWCRQVPYTVVKFLSFEVIVRLAYRYLLTSPSDPAPKYVQLLVSVISGVLAGFLCAAVSHPADTVVSKLNQRVEGSPAADKRKVVQIVRELGWSGLWKGVELRMMMTGALTALQWLLYDSFKVSVGLSATGGNGVRISNHVDSDGRPPGDNK</sequence>
<dbReference type="PANTHER" id="PTHR45671:SF28">
    <property type="entry name" value="CARRIER PROTEIN, PUTATIVE-RELATED"/>
    <property type="match status" value="1"/>
</dbReference>
<dbReference type="AlphaFoldDB" id="A0A1G4I7B0"/>
<feature type="repeat" description="Solcar" evidence="10">
    <location>
        <begin position="166"/>
        <end position="250"/>
    </location>
</feature>
<feature type="repeat" description="Solcar" evidence="10">
    <location>
        <begin position="60"/>
        <end position="147"/>
    </location>
</feature>
<dbReference type="GO" id="GO:1990547">
    <property type="term" value="P:mitochondrial phosphate ion transmembrane transport"/>
    <property type="evidence" value="ECO:0007669"/>
    <property type="project" value="InterPro"/>
</dbReference>
<reference evidence="13" key="1">
    <citation type="submission" date="2016-09" db="EMBL/GenBank/DDBJ databases">
        <authorList>
            <person name="Hebert L."/>
            <person name="Moumen B."/>
        </authorList>
    </citation>
    <scope>NUCLEOTIDE SEQUENCE [LARGE SCALE GENOMIC DNA]</scope>
    <source>
        <strain evidence="13">OVI</strain>
    </source>
</reference>
<dbReference type="FunFam" id="1.50.40.10:FF:000046">
    <property type="entry name" value="Phosphate carrier protein, mitochondrial"/>
    <property type="match status" value="1"/>
</dbReference>
<organism evidence="13 14">
    <name type="scientific">Trypanosoma equiperdum</name>
    <dbReference type="NCBI Taxonomy" id="5694"/>
    <lineage>
        <taxon>Eukaryota</taxon>
        <taxon>Discoba</taxon>
        <taxon>Euglenozoa</taxon>
        <taxon>Kinetoplastea</taxon>
        <taxon>Metakinetoplastina</taxon>
        <taxon>Trypanosomatida</taxon>
        <taxon>Trypanosomatidae</taxon>
        <taxon>Trypanosoma</taxon>
    </lineage>
</organism>
<dbReference type="Gene3D" id="1.50.40.10">
    <property type="entry name" value="Mitochondrial carrier domain"/>
    <property type="match status" value="2"/>
</dbReference>
<evidence type="ECO:0000256" key="8">
    <source>
        <dbReference type="ARBA" id="ARBA00023128"/>
    </source>
</evidence>
<evidence type="ECO:0000256" key="10">
    <source>
        <dbReference type="PROSITE-ProRule" id="PRU00282"/>
    </source>
</evidence>
<feature type="transmembrane region" description="Helical" evidence="12">
    <location>
        <begin position="29"/>
        <end position="48"/>
    </location>
</feature>
<dbReference type="InterPro" id="IPR023395">
    <property type="entry name" value="MCP_dom_sf"/>
</dbReference>
<dbReference type="GO" id="GO:0005743">
    <property type="term" value="C:mitochondrial inner membrane"/>
    <property type="evidence" value="ECO:0007669"/>
    <property type="project" value="UniProtKB-SubCell"/>
</dbReference>
<evidence type="ECO:0000256" key="3">
    <source>
        <dbReference type="ARBA" id="ARBA00022448"/>
    </source>
</evidence>
<keyword evidence="6" id="KW-0999">Mitochondrion inner membrane</keyword>
<keyword evidence="8" id="KW-0496">Mitochondrion</keyword>
<gene>
    <name evidence="13" type="ORF">TEOVI_000047300</name>
</gene>
<keyword evidence="9 10" id="KW-0472">Membrane</keyword>
<comment type="similarity">
    <text evidence="2 11">Belongs to the mitochondrial carrier (TC 2.A.29) family.</text>
</comment>
<evidence type="ECO:0000256" key="6">
    <source>
        <dbReference type="ARBA" id="ARBA00022792"/>
    </source>
</evidence>
<evidence type="ECO:0000256" key="11">
    <source>
        <dbReference type="RuleBase" id="RU000488"/>
    </source>
</evidence>
<dbReference type="SUPFAM" id="SSF103506">
    <property type="entry name" value="Mitochondrial carrier"/>
    <property type="match status" value="1"/>
</dbReference>
<accession>A0A1G4I7B0</accession>
<comment type="subcellular location">
    <subcellularLocation>
        <location evidence="1">Mitochondrion inner membrane</location>
        <topology evidence="1">Multi-pass membrane protein</topology>
    </subcellularLocation>
</comment>
<name>A0A1G4I7B0_TRYEQ</name>
<protein>
    <submittedName>
        <fullName evidence="13">Mitochondrial carrier protein</fullName>
    </submittedName>
</protein>
<dbReference type="InterPro" id="IPR044677">
    <property type="entry name" value="SLC25A3/Pic2/Mir1-like"/>
</dbReference>
<proteinExistence type="inferred from homology"/>
<dbReference type="InterPro" id="IPR018108">
    <property type="entry name" value="MCP_transmembrane"/>
</dbReference>
<comment type="caution">
    <text evidence="13">The sequence shown here is derived from an EMBL/GenBank/DDBJ whole genome shotgun (WGS) entry which is preliminary data.</text>
</comment>
<evidence type="ECO:0000256" key="1">
    <source>
        <dbReference type="ARBA" id="ARBA00004448"/>
    </source>
</evidence>
<keyword evidence="3 11" id="KW-0813">Transport</keyword>
<dbReference type="PANTHER" id="PTHR45671">
    <property type="entry name" value="SOLUTE CARRIER FAMILY 25 (MITOCHONDRIAL CARRIER PHOSPHATE CARRIER), MEMBER 3, LIKE-RELATED-RELATED"/>
    <property type="match status" value="1"/>
</dbReference>
<evidence type="ECO:0000313" key="14">
    <source>
        <dbReference type="Proteomes" id="UP000195570"/>
    </source>
</evidence>
<evidence type="ECO:0000256" key="5">
    <source>
        <dbReference type="ARBA" id="ARBA00022737"/>
    </source>
</evidence>
<dbReference type="Pfam" id="PF00153">
    <property type="entry name" value="Mito_carr"/>
    <property type="match status" value="3"/>
</dbReference>
<dbReference type="Proteomes" id="UP000195570">
    <property type="component" value="Unassembled WGS sequence"/>
</dbReference>
<dbReference type="RefSeq" id="XP_067079102.1">
    <property type="nucleotide sequence ID" value="XM_067223001.1"/>
</dbReference>
<evidence type="ECO:0000256" key="9">
    <source>
        <dbReference type="ARBA" id="ARBA00023136"/>
    </source>
</evidence>
<evidence type="ECO:0000256" key="2">
    <source>
        <dbReference type="ARBA" id="ARBA00006375"/>
    </source>
</evidence>
<keyword evidence="7 12" id="KW-1133">Transmembrane helix</keyword>
<dbReference type="EMBL" id="CZPT02000810">
    <property type="protein sequence ID" value="SCU67828.1"/>
    <property type="molecule type" value="Genomic_DNA"/>
</dbReference>
<dbReference type="VEuPathDB" id="TriTrypDB:TEOVI_000047300"/>
<dbReference type="GO" id="GO:0005315">
    <property type="term" value="F:phosphate transmembrane transporter activity"/>
    <property type="evidence" value="ECO:0007669"/>
    <property type="project" value="InterPro"/>
</dbReference>
<evidence type="ECO:0000256" key="4">
    <source>
        <dbReference type="ARBA" id="ARBA00022692"/>
    </source>
</evidence>
<evidence type="ECO:0000256" key="7">
    <source>
        <dbReference type="ARBA" id="ARBA00022989"/>
    </source>
</evidence>
<keyword evidence="14" id="KW-1185">Reference proteome</keyword>
<evidence type="ECO:0000313" key="13">
    <source>
        <dbReference type="EMBL" id="SCU67828.1"/>
    </source>
</evidence>
<dbReference type="GeneID" id="92374413"/>
<feature type="transmembrane region" description="Helical" evidence="12">
    <location>
        <begin position="60"/>
        <end position="79"/>
    </location>
</feature>
<keyword evidence="5" id="KW-0677">Repeat</keyword>
<dbReference type="PROSITE" id="PS50920">
    <property type="entry name" value="SOLCAR"/>
    <property type="match status" value="3"/>
</dbReference>
<feature type="repeat" description="Solcar" evidence="10">
    <location>
        <begin position="267"/>
        <end position="352"/>
    </location>
</feature>
<evidence type="ECO:0000256" key="12">
    <source>
        <dbReference type="SAM" id="Phobius"/>
    </source>
</evidence>